<accession>A0A6P7UA67</accession>
<dbReference type="GO" id="GO:0003723">
    <property type="term" value="F:RNA binding"/>
    <property type="evidence" value="ECO:0007669"/>
    <property type="project" value="UniProtKB-UniRule"/>
</dbReference>
<evidence type="ECO:0000313" key="6">
    <source>
        <dbReference type="Proteomes" id="UP000515154"/>
    </source>
</evidence>
<dbReference type="SUPFAM" id="SSF54928">
    <property type="entry name" value="RNA-binding domain, RBD"/>
    <property type="match status" value="1"/>
</dbReference>
<evidence type="ECO:0000313" key="7">
    <source>
        <dbReference type="RefSeq" id="XP_029657836.1"/>
    </source>
</evidence>
<dbReference type="GO" id="GO:0008380">
    <property type="term" value="P:RNA splicing"/>
    <property type="evidence" value="ECO:0007669"/>
    <property type="project" value="UniProtKB-KW"/>
</dbReference>
<keyword evidence="2 4" id="KW-0694">RNA-binding</keyword>
<evidence type="ECO:0000256" key="4">
    <source>
        <dbReference type="PROSITE-ProRule" id="PRU00176"/>
    </source>
</evidence>
<dbReference type="InterPro" id="IPR035979">
    <property type="entry name" value="RBD_domain_sf"/>
</dbReference>
<dbReference type="RefSeq" id="XP_029657836.1">
    <property type="nucleotide sequence ID" value="XM_029801976.1"/>
</dbReference>
<dbReference type="AlphaFoldDB" id="A0A6P7UA67"/>
<dbReference type="PROSITE" id="PS50102">
    <property type="entry name" value="RRM"/>
    <property type="match status" value="1"/>
</dbReference>
<dbReference type="InterPro" id="IPR012677">
    <property type="entry name" value="Nucleotide-bd_a/b_plait_sf"/>
</dbReference>
<dbReference type="KEGG" id="osn:115232111"/>
<reference evidence="7" key="1">
    <citation type="submission" date="2025-08" db="UniProtKB">
        <authorList>
            <consortium name="RefSeq"/>
        </authorList>
    </citation>
    <scope>IDENTIFICATION</scope>
</reference>
<dbReference type="Gene3D" id="3.30.70.330">
    <property type="match status" value="1"/>
</dbReference>
<dbReference type="PANTHER" id="PTHR23139">
    <property type="entry name" value="RNA-BINDING PROTEIN"/>
    <property type="match status" value="1"/>
</dbReference>
<protein>
    <submittedName>
        <fullName evidence="7">Splicing factor U2AF 50 kDa subunit-like</fullName>
    </submittedName>
</protein>
<dbReference type="Proteomes" id="UP000515154">
    <property type="component" value="Unplaced"/>
</dbReference>
<feature type="domain" description="RRM" evidence="5">
    <location>
        <begin position="25"/>
        <end position="107"/>
    </location>
</feature>
<sequence>MDAPGCPSMMPALTQSGSTMSRQARRIYVGGIPFKTTEDELMETFNYQMKVNGYNQAEGNPIIAVQVNIEKNYAFLEFRSAEETTAALAFDGITLRGQCLKLRRPRDYLQNTGLPEIEGILG</sequence>
<proteinExistence type="predicted"/>
<keyword evidence="1" id="KW-0507">mRNA processing</keyword>
<gene>
    <name evidence="7" type="primary">LOC115232111</name>
</gene>
<evidence type="ECO:0000256" key="3">
    <source>
        <dbReference type="ARBA" id="ARBA00023187"/>
    </source>
</evidence>
<dbReference type="GO" id="GO:0006397">
    <property type="term" value="P:mRNA processing"/>
    <property type="evidence" value="ECO:0007669"/>
    <property type="project" value="UniProtKB-KW"/>
</dbReference>
<evidence type="ECO:0000256" key="1">
    <source>
        <dbReference type="ARBA" id="ARBA00022664"/>
    </source>
</evidence>
<evidence type="ECO:0000259" key="5">
    <source>
        <dbReference type="PROSITE" id="PS50102"/>
    </source>
</evidence>
<name>A0A6P7UA67_9MOLL</name>
<evidence type="ECO:0000256" key="2">
    <source>
        <dbReference type="ARBA" id="ARBA00022884"/>
    </source>
</evidence>
<organism evidence="6 7">
    <name type="scientific">Octopus sinensis</name>
    <name type="common">East Asian common octopus</name>
    <dbReference type="NCBI Taxonomy" id="2607531"/>
    <lineage>
        <taxon>Eukaryota</taxon>
        <taxon>Metazoa</taxon>
        <taxon>Spiralia</taxon>
        <taxon>Lophotrochozoa</taxon>
        <taxon>Mollusca</taxon>
        <taxon>Cephalopoda</taxon>
        <taxon>Coleoidea</taxon>
        <taxon>Octopodiformes</taxon>
        <taxon>Octopoda</taxon>
        <taxon>Incirrata</taxon>
        <taxon>Octopodidae</taxon>
        <taxon>Octopus</taxon>
    </lineage>
</organism>
<keyword evidence="3" id="KW-0508">mRNA splicing</keyword>
<keyword evidence="6" id="KW-1185">Reference proteome</keyword>
<dbReference type="InterPro" id="IPR000504">
    <property type="entry name" value="RRM_dom"/>
</dbReference>
<dbReference type="CDD" id="cd12230">
    <property type="entry name" value="RRM1_U2AF65"/>
    <property type="match status" value="1"/>
</dbReference>
<dbReference type="SMART" id="SM00360">
    <property type="entry name" value="RRM"/>
    <property type="match status" value="1"/>
</dbReference>